<feature type="domain" description="Baseplate J-like C-terminal" evidence="4">
    <location>
        <begin position="273"/>
        <end position="358"/>
    </location>
</feature>
<accession>A0A369BQU1</accession>
<evidence type="ECO:0000313" key="6">
    <source>
        <dbReference type="Proteomes" id="UP000253090"/>
    </source>
</evidence>
<dbReference type="PANTHER" id="PTHR37829:SF3">
    <property type="entry name" value="PROTEIN JAYE-RELATED"/>
    <property type="match status" value="1"/>
</dbReference>
<comment type="similarity">
    <text evidence="1">Belongs to the Mu gp47/PBSX XkdT family.</text>
</comment>
<dbReference type="PANTHER" id="PTHR37829">
    <property type="entry name" value="PHAGE-LIKE ELEMENT PBSX PROTEIN XKDT"/>
    <property type="match status" value="1"/>
</dbReference>
<sequence>MYEDQTKAEILERMLGASPADIDKRQGSVTFDLLSPAAIELTLAYSELDNVLAFGFADTTYGNYLDMRAKEYGLTRKPAVKAAGSLTFSGPAGTVISRGTLSSTGGDNPVYFVTTTETTITGGSVTVAAEAQDAGAAGNVGAGEITTLLGDLVGIVTVTSAAYFEGGVDAESDASLLARYYERAQRPATSGNANQYRQWALEVPGVSDARVYPVWNGPGTVKIVLLDDDKTAPDPSVVSAAQTYIDPTQDGTGQGVAPIGAAVTIAGAVEVPVNIAVKVTLAPGATVAEVRAQIETGVRAYLRSLAFADPLVRITRIANVILDIPPVIDYENLTLNGTAGNTAIADGEVAVLGGVVVTAA</sequence>
<name>A0A369BQU1_9BACL</name>
<evidence type="ECO:0000256" key="1">
    <source>
        <dbReference type="ARBA" id="ARBA00038087"/>
    </source>
</evidence>
<dbReference type="EMBL" id="QPJW01000001">
    <property type="protein sequence ID" value="RCX22966.1"/>
    <property type="molecule type" value="Genomic_DNA"/>
</dbReference>
<dbReference type="InterPro" id="IPR006949">
    <property type="entry name" value="Barrel_Baseplate_J-like"/>
</dbReference>
<dbReference type="OrthoDB" id="2554267at2"/>
<reference evidence="5 6" key="1">
    <citation type="submission" date="2018-07" db="EMBL/GenBank/DDBJ databases">
        <title>Genomic Encyclopedia of Type Strains, Phase III (KMG-III): the genomes of soil and plant-associated and newly described type strains.</title>
        <authorList>
            <person name="Whitman W."/>
        </authorList>
    </citation>
    <scope>NUCLEOTIDE SEQUENCE [LARGE SCALE GENOMIC DNA]</scope>
    <source>
        <strain evidence="5 6">CECT 8333</strain>
    </source>
</reference>
<evidence type="ECO:0000259" key="4">
    <source>
        <dbReference type="Pfam" id="PF26079"/>
    </source>
</evidence>
<feature type="domain" description="Baseplate protein J-like barrel" evidence="2">
    <location>
        <begin position="86"/>
        <end position="167"/>
    </location>
</feature>
<dbReference type="Proteomes" id="UP000253090">
    <property type="component" value="Unassembled WGS sequence"/>
</dbReference>
<dbReference type="RefSeq" id="WP_114494899.1">
    <property type="nucleotide sequence ID" value="NZ_QPJW01000001.1"/>
</dbReference>
<feature type="domain" description="Baseplate J-like central" evidence="3">
    <location>
        <begin position="188"/>
        <end position="266"/>
    </location>
</feature>
<evidence type="ECO:0000313" key="5">
    <source>
        <dbReference type="EMBL" id="RCX22966.1"/>
    </source>
</evidence>
<proteinExistence type="inferred from homology"/>
<dbReference type="InterPro" id="IPR058530">
    <property type="entry name" value="Baseplate_J-like_C"/>
</dbReference>
<dbReference type="AlphaFoldDB" id="A0A369BQU1"/>
<gene>
    <name evidence="5" type="ORF">DFP94_101555</name>
</gene>
<dbReference type="InterPro" id="IPR052399">
    <property type="entry name" value="Phage_Baseplate_Assmbl_Protein"/>
</dbReference>
<dbReference type="Pfam" id="PF26078">
    <property type="entry name" value="Baseplate_J_M"/>
    <property type="match status" value="1"/>
</dbReference>
<organism evidence="5 6">
    <name type="scientific">Fontibacillus phaseoli</name>
    <dbReference type="NCBI Taxonomy" id="1416533"/>
    <lineage>
        <taxon>Bacteria</taxon>
        <taxon>Bacillati</taxon>
        <taxon>Bacillota</taxon>
        <taxon>Bacilli</taxon>
        <taxon>Bacillales</taxon>
        <taxon>Paenibacillaceae</taxon>
        <taxon>Fontibacillus</taxon>
    </lineage>
</organism>
<dbReference type="InterPro" id="IPR058531">
    <property type="entry name" value="Baseplate_J_M"/>
</dbReference>
<dbReference type="Pfam" id="PF04865">
    <property type="entry name" value="Baseplate_J"/>
    <property type="match status" value="1"/>
</dbReference>
<comment type="caution">
    <text evidence="5">The sequence shown here is derived from an EMBL/GenBank/DDBJ whole genome shotgun (WGS) entry which is preliminary data.</text>
</comment>
<protein>
    <submittedName>
        <fullName evidence="5">Putative phage protein gp47/JayE</fullName>
    </submittedName>
</protein>
<evidence type="ECO:0000259" key="3">
    <source>
        <dbReference type="Pfam" id="PF26078"/>
    </source>
</evidence>
<keyword evidence="6" id="KW-1185">Reference proteome</keyword>
<evidence type="ECO:0000259" key="2">
    <source>
        <dbReference type="Pfam" id="PF04865"/>
    </source>
</evidence>
<dbReference type="Pfam" id="PF26079">
    <property type="entry name" value="Baseplate_J_C"/>
    <property type="match status" value="1"/>
</dbReference>